<evidence type="ECO:0000256" key="6">
    <source>
        <dbReference type="RuleBase" id="RU366034"/>
    </source>
</evidence>
<dbReference type="GO" id="GO:0008299">
    <property type="term" value="P:isoprenoid biosynthetic process"/>
    <property type="evidence" value="ECO:0007669"/>
    <property type="project" value="UniProtKB-ARBA"/>
</dbReference>
<evidence type="ECO:0000313" key="8">
    <source>
        <dbReference type="Proteomes" id="UP001362999"/>
    </source>
</evidence>
<proteinExistence type="inferred from homology"/>
<keyword evidence="5 6" id="KW-0456">Lyase</keyword>
<dbReference type="SFLD" id="SFLDS00005">
    <property type="entry name" value="Isoprenoid_Synthase_Type_I"/>
    <property type="match status" value="1"/>
</dbReference>
<dbReference type="GO" id="GO:0010333">
    <property type="term" value="F:terpene synthase activity"/>
    <property type="evidence" value="ECO:0007669"/>
    <property type="project" value="InterPro"/>
</dbReference>
<dbReference type="PANTHER" id="PTHR35201">
    <property type="entry name" value="TERPENE SYNTHASE"/>
    <property type="match status" value="1"/>
</dbReference>
<gene>
    <name evidence="7" type="ORF">R3P38DRAFT_3256948</name>
</gene>
<dbReference type="Proteomes" id="UP001362999">
    <property type="component" value="Unassembled WGS sequence"/>
</dbReference>
<comment type="caution">
    <text evidence="7">The sequence shown here is derived from an EMBL/GenBank/DDBJ whole genome shotgun (WGS) entry which is preliminary data.</text>
</comment>
<organism evidence="7 8">
    <name type="scientific">Favolaschia claudopus</name>
    <dbReference type="NCBI Taxonomy" id="2862362"/>
    <lineage>
        <taxon>Eukaryota</taxon>
        <taxon>Fungi</taxon>
        <taxon>Dikarya</taxon>
        <taxon>Basidiomycota</taxon>
        <taxon>Agaricomycotina</taxon>
        <taxon>Agaricomycetes</taxon>
        <taxon>Agaricomycetidae</taxon>
        <taxon>Agaricales</taxon>
        <taxon>Marasmiineae</taxon>
        <taxon>Mycenaceae</taxon>
        <taxon>Favolaschia</taxon>
    </lineage>
</organism>
<reference evidence="7 8" key="1">
    <citation type="journal article" date="2024" name="J Genomics">
        <title>Draft genome sequencing and assembly of Favolaschia claudopus CIRM-BRFM 2984 isolated from oak limbs.</title>
        <authorList>
            <person name="Navarro D."/>
            <person name="Drula E."/>
            <person name="Chaduli D."/>
            <person name="Cazenave R."/>
            <person name="Ahrendt S."/>
            <person name="Wang J."/>
            <person name="Lipzen A."/>
            <person name="Daum C."/>
            <person name="Barry K."/>
            <person name="Grigoriev I.V."/>
            <person name="Favel A."/>
            <person name="Rosso M.N."/>
            <person name="Martin F."/>
        </authorList>
    </citation>
    <scope>NUCLEOTIDE SEQUENCE [LARGE SCALE GENOMIC DNA]</scope>
    <source>
        <strain evidence="7 8">CIRM-BRFM 2984</strain>
    </source>
</reference>
<dbReference type="SFLD" id="SFLDG01020">
    <property type="entry name" value="Terpene_Cyclase_Like_2"/>
    <property type="match status" value="1"/>
</dbReference>
<dbReference type="InterPro" id="IPR034686">
    <property type="entry name" value="Terpene_cyclase-like_2"/>
</dbReference>
<dbReference type="AlphaFoldDB" id="A0AAW0DAH1"/>
<evidence type="ECO:0000256" key="2">
    <source>
        <dbReference type="ARBA" id="ARBA00006333"/>
    </source>
</evidence>
<dbReference type="EC" id="4.2.3.-" evidence="6"/>
<dbReference type="InterPro" id="IPR008949">
    <property type="entry name" value="Isoprenoid_synthase_dom_sf"/>
</dbReference>
<comment type="cofactor">
    <cofactor evidence="1 6">
        <name>Mg(2+)</name>
        <dbReference type="ChEBI" id="CHEBI:18420"/>
    </cofactor>
</comment>
<comment type="similarity">
    <text evidence="2 6">Belongs to the terpene synthase family.</text>
</comment>
<evidence type="ECO:0000313" key="7">
    <source>
        <dbReference type="EMBL" id="KAK7048284.1"/>
    </source>
</evidence>
<evidence type="ECO:0000256" key="1">
    <source>
        <dbReference type="ARBA" id="ARBA00001946"/>
    </source>
</evidence>
<name>A0AAW0DAH1_9AGAR</name>
<keyword evidence="8" id="KW-1185">Reference proteome</keyword>
<protein>
    <recommendedName>
        <fullName evidence="6">Terpene synthase</fullName>
        <ecNumber evidence="6">4.2.3.-</ecNumber>
    </recommendedName>
</protein>
<keyword evidence="4 6" id="KW-0460">Magnesium</keyword>
<dbReference type="Gene3D" id="1.10.600.10">
    <property type="entry name" value="Farnesyl Diphosphate Synthase"/>
    <property type="match status" value="1"/>
</dbReference>
<evidence type="ECO:0000256" key="4">
    <source>
        <dbReference type="ARBA" id="ARBA00022842"/>
    </source>
</evidence>
<dbReference type="PANTHER" id="PTHR35201:SF4">
    <property type="entry name" value="BETA-PINACENE SYNTHASE-RELATED"/>
    <property type="match status" value="1"/>
</dbReference>
<dbReference type="EMBL" id="JAWWNJ010000009">
    <property type="protein sequence ID" value="KAK7048284.1"/>
    <property type="molecule type" value="Genomic_DNA"/>
</dbReference>
<accession>A0AAW0DAH1</accession>
<evidence type="ECO:0000256" key="5">
    <source>
        <dbReference type="ARBA" id="ARBA00023239"/>
    </source>
</evidence>
<dbReference type="GO" id="GO:0046872">
    <property type="term" value="F:metal ion binding"/>
    <property type="evidence" value="ECO:0007669"/>
    <property type="project" value="UniProtKB-KW"/>
</dbReference>
<keyword evidence="3 6" id="KW-0479">Metal-binding</keyword>
<dbReference type="SUPFAM" id="SSF48576">
    <property type="entry name" value="Terpenoid synthases"/>
    <property type="match status" value="1"/>
</dbReference>
<dbReference type="Pfam" id="PF19086">
    <property type="entry name" value="Terpene_syn_C_2"/>
    <property type="match status" value="1"/>
</dbReference>
<evidence type="ECO:0000256" key="3">
    <source>
        <dbReference type="ARBA" id="ARBA00022723"/>
    </source>
</evidence>
<sequence length="362" mass="41810">MLLVRGWFKTKTSWQWNSPKPLLFCVMDKQVYHLPHTLRNWPWDRLISPYYRQSQAKSVTWLESFYPFSPQVQHVFNKCDFSLLAALTFPKASLYDLRSCCDLMHTTFTLDEYTDALGPSDVKALCDATMEAIENPDNPRPQGENIIGEIARQFWRRASVDVPRPCQERFVNTWRTYLDSVVEQAERRSDSYICTMNEYLAARRNNIGSDPAFVLLEITLGLDLPHEVVKHPLIVALNRDTTDMIILANDMCSYKKEVLANDADYNAVTVVMVNEHTDIAGGIQWISDYHDEIVEHFLRVREDVINKNGFPSWGTDIDGQVAKYIDGLGQWIRGHDEWNFGSGRYFGDRGLEIQKTRTVVIT</sequence>